<protein>
    <submittedName>
        <fullName evidence="2">Acetyl-CoA acetyltransferase</fullName>
    </submittedName>
</protein>
<dbReference type="GO" id="GO:0003988">
    <property type="term" value="F:acetyl-CoA C-acyltransferase activity"/>
    <property type="evidence" value="ECO:0007669"/>
    <property type="project" value="UniProtKB-ARBA"/>
</dbReference>
<accession>A0A4R3MAR1</accession>
<proteinExistence type="predicted"/>
<dbReference type="InterPro" id="IPR002155">
    <property type="entry name" value="Thiolase"/>
</dbReference>
<comment type="caution">
    <text evidence="2">The sequence shown here is derived from an EMBL/GenBank/DDBJ whole genome shotgun (WGS) entry which is preliminary data.</text>
</comment>
<feature type="domain" description="Thiolase C-terminal" evidence="1">
    <location>
        <begin position="263"/>
        <end position="371"/>
    </location>
</feature>
<dbReference type="AlphaFoldDB" id="A0A4R3MAR1"/>
<dbReference type="PANTHER" id="PTHR42870:SF1">
    <property type="entry name" value="NON-SPECIFIC LIPID-TRANSFER PROTEIN-LIKE 2"/>
    <property type="match status" value="1"/>
</dbReference>
<evidence type="ECO:0000313" key="2">
    <source>
        <dbReference type="EMBL" id="TCT10222.1"/>
    </source>
</evidence>
<evidence type="ECO:0000313" key="3">
    <source>
        <dbReference type="Proteomes" id="UP000295525"/>
    </source>
</evidence>
<dbReference type="Gene3D" id="3.40.47.10">
    <property type="match status" value="1"/>
</dbReference>
<dbReference type="EMBL" id="SMAJ01000002">
    <property type="protein sequence ID" value="TCT10222.1"/>
    <property type="molecule type" value="Genomic_DNA"/>
</dbReference>
<name>A0A4R3MAR1_9BURK</name>
<dbReference type="CDD" id="cd00829">
    <property type="entry name" value="SCP-x_thiolase"/>
    <property type="match status" value="1"/>
</dbReference>
<dbReference type="Proteomes" id="UP000295525">
    <property type="component" value="Unassembled WGS sequence"/>
</dbReference>
<dbReference type="Pfam" id="PF22691">
    <property type="entry name" value="Thiolase_C_1"/>
    <property type="match status" value="1"/>
</dbReference>
<keyword evidence="3" id="KW-1185">Reference proteome</keyword>
<dbReference type="SUPFAM" id="SSF53901">
    <property type="entry name" value="Thiolase-like"/>
    <property type="match status" value="1"/>
</dbReference>
<reference evidence="2 3" key="1">
    <citation type="submission" date="2019-03" db="EMBL/GenBank/DDBJ databases">
        <title>Genomic Encyclopedia of Type Strains, Phase IV (KMG-IV): sequencing the most valuable type-strain genomes for metagenomic binning, comparative biology and taxonomic classification.</title>
        <authorList>
            <person name="Goeker M."/>
        </authorList>
    </citation>
    <scope>NUCLEOTIDE SEQUENCE [LARGE SCALE GENOMIC DNA]</scope>
    <source>
        <strain evidence="2 3">DSM 24591</strain>
    </source>
</reference>
<gene>
    <name evidence="2" type="ORF">EDC26_102178</name>
</gene>
<keyword evidence="2" id="KW-0808">Transferase</keyword>
<evidence type="ECO:0000259" key="1">
    <source>
        <dbReference type="Pfam" id="PF22691"/>
    </source>
</evidence>
<dbReference type="InterPro" id="IPR016039">
    <property type="entry name" value="Thiolase-like"/>
</dbReference>
<dbReference type="PANTHER" id="PTHR42870">
    <property type="entry name" value="ACETYL-COA C-ACETYLTRANSFERASE"/>
    <property type="match status" value="1"/>
</dbReference>
<organism evidence="2 3">
    <name type="scientific">Paralcaligenes ureilyticus</name>
    <dbReference type="NCBI Taxonomy" id="627131"/>
    <lineage>
        <taxon>Bacteria</taxon>
        <taxon>Pseudomonadati</taxon>
        <taxon>Pseudomonadota</taxon>
        <taxon>Betaproteobacteria</taxon>
        <taxon>Burkholderiales</taxon>
        <taxon>Alcaligenaceae</taxon>
        <taxon>Paralcaligenes</taxon>
    </lineage>
</organism>
<sequence>MPTAPSREIGIVGFGQSVYRKKTDRTLISLLADSARAALKSSGLKKSDIDGISVCSFVLPPDNAVTLAEQFGLPVSWAYYGTAGGAGPIAAVLNAVRAIEAGHATTVLCLAGDNYDIEGHYKLMDQFHVALRNYATPNGFGGANGLFGIVQRKHMETYGTTREQLGRISVGQRRSAQRNVNALLRGPLTLDDYMTARVIADPIRLYDCVLPCSGAEAVIVTALDRVEPHRRVAILSGYEQHNHPVDEIAPLSGGWECFQKKLFHDAGRDHSQMDFVQAYDDYPIMVAIQLEDLGFCSKGEVGPFLAEHEFSFDGSFPLNTNGGQLSCGQAGAAGGMIGLVEAVRQLRHEAGDFQVSKARCGLVSGYGMVGFGHGLSSSSIILEKTQ</sequence>
<dbReference type="PIRSF" id="PIRSF000429">
    <property type="entry name" value="Ac-CoA_Ac_transf"/>
    <property type="match status" value="1"/>
</dbReference>
<dbReference type="InterPro" id="IPR055140">
    <property type="entry name" value="Thiolase_C_2"/>
</dbReference>